<evidence type="ECO:0000313" key="2">
    <source>
        <dbReference type="EMBL" id="MBW0488106.1"/>
    </source>
</evidence>
<accession>A0A9Q3CT84</accession>
<feature type="region of interest" description="Disordered" evidence="1">
    <location>
        <begin position="661"/>
        <end position="693"/>
    </location>
</feature>
<dbReference type="Proteomes" id="UP000765509">
    <property type="component" value="Unassembled WGS sequence"/>
</dbReference>
<feature type="compositionally biased region" description="Polar residues" evidence="1">
    <location>
        <begin position="71"/>
        <end position="88"/>
    </location>
</feature>
<proteinExistence type="predicted"/>
<feature type="compositionally biased region" description="Low complexity" evidence="1">
    <location>
        <begin position="55"/>
        <end position="70"/>
    </location>
</feature>
<feature type="compositionally biased region" description="Basic and acidic residues" evidence="1">
    <location>
        <begin position="663"/>
        <end position="681"/>
    </location>
</feature>
<sequence>MQTTSQNVNTTRPLAHASASGSNNKSAASQQKNTLNHVSRQDVSSQQPTFAIAPSQASLASSHRAASRSQIHPSTSDQHSRSNQSTQAIEKKTPLTEKAIHTHMPGYGKSHLIYLPPCSNSFKPDTFVNLSVKKQSSNMRQQQIPVQFQLPSQQALPTTSISHHHMSSSESPEAFQQFHQPIQPISSSTCQELFISHSGTADQFCQQISPSLRQPTENERSKNQGSYSYQPLPQVQPIHPNFSPIVQNPIQVTPSSASYLDCSAFEASPISTQSSTQFQSTSFHHPINSSIQTQTSKPGVSATAMGFPYSFTIPGIGTFCLVNEDSGVSKNFSTPTVSPQDTNTLKSHVIAHRVTDPPKSCNQRDFHDSQQVFNSVPEKKWLRLTDEPEIKPCSLPIEPLPKKPEKMKWRPLPLTDGPSENEAVPQAIENVEDPSLSLVKPDNTSIPTDSLASRLGTLEILLTKFVELHPKESPSSSHKDVQNGKILASTTPSLPSVFQQEAANDILMHQPHEQSLSTTSLLPSVFQPEPVSDMSMQQAQQQLPSTIAPSKNQMLTHLKPLTRLASEASDNSEPQSKVENIASSVFNTQQNNKPVNFTFRAGNQELRPYIPCPDLETVKPTMSLATGCVLDTLENKSLRPTIPKFLSLSDANDQVNLIPKQTSSDKMRLSSIHTHEEDAPKSPEPIGGGKTANVEKPLPVVQSSVSSCQSRNSFGSKLAPIDLPPKSADHFVNLNPQPLVISTAKPLEKIPISCTQANDQPPKNIQSNPSKSVFSACASHSMPEKAKEPEIGPNRPQTPLNTSKEVSDAFKSSPPPKKGPQMQFLHSANIDSEATKIHSVVAASEANLGANSLLQCTKNDDKSKTISTQALVPSVVEFTASPTVELAAKHQNSQSKSLYAFSPDGWIQFPGDSSSKEKLQSGLCAKSEDIHNPVTQKAVQHPAAVKQDENHANDTCPEQSSKFWQVDSVFLLTWLFFSQSCY</sequence>
<feature type="compositionally biased region" description="Polar residues" evidence="1">
    <location>
        <begin position="30"/>
        <end position="49"/>
    </location>
</feature>
<keyword evidence="3" id="KW-1185">Reference proteome</keyword>
<feature type="region of interest" description="Disordered" evidence="1">
    <location>
        <begin position="754"/>
        <end position="820"/>
    </location>
</feature>
<feature type="compositionally biased region" description="Polar residues" evidence="1">
    <location>
        <begin position="1"/>
        <end position="12"/>
    </location>
</feature>
<gene>
    <name evidence="2" type="ORF">O181_027821</name>
</gene>
<protein>
    <submittedName>
        <fullName evidence="2">Uncharacterized protein</fullName>
    </submittedName>
</protein>
<organism evidence="2 3">
    <name type="scientific">Austropuccinia psidii MF-1</name>
    <dbReference type="NCBI Taxonomy" id="1389203"/>
    <lineage>
        <taxon>Eukaryota</taxon>
        <taxon>Fungi</taxon>
        <taxon>Dikarya</taxon>
        <taxon>Basidiomycota</taxon>
        <taxon>Pucciniomycotina</taxon>
        <taxon>Pucciniomycetes</taxon>
        <taxon>Pucciniales</taxon>
        <taxon>Sphaerophragmiaceae</taxon>
        <taxon>Austropuccinia</taxon>
    </lineage>
</organism>
<dbReference type="EMBL" id="AVOT02009440">
    <property type="protein sequence ID" value="MBW0488106.1"/>
    <property type="molecule type" value="Genomic_DNA"/>
</dbReference>
<comment type="caution">
    <text evidence="2">The sequence shown here is derived from an EMBL/GenBank/DDBJ whole genome shotgun (WGS) entry which is preliminary data.</text>
</comment>
<feature type="compositionally biased region" description="Polar residues" evidence="1">
    <location>
        <begin position="795"/>
        <end position="804"/>
    </location>
</feature>
<evidence type="ECO:0000313" key="3">
    <source>
        <dbReference type="Proteomes" id="UP000765509"/>
    </source>
</evidence>
<feature type="compositionally biased region" description="Low complexity" evidence="1">
    <location>
        <begin position="15"/>
        <end position="29"/>
    </location>
</feature>
<name>A0A9Q3CT84_9BASI</name>
<dbReference type="AlphaFoldDB" id="A0A9Q3CT84"/>
<reference evidence="2" key="1">
    <citation type="submission" date="2021-03" db="EMBL/GenBank/DDBJ databases">
        <title>Draft genome sequence of rust myrtle Austropuccinia psidii MF-1, a brazilian biotype.</title>
        <authorList>
            <person name="Quecine M.C."/>
            <person name="Pachon D.M.R."/>
            <person name="Bonatelli M.L."/>
            <person name="Correr F.H."/>
            <person name="Franceschini L.M."/>
            <person name="Leite T.F."/>
            <person name="Margarido G.R.A."/>
            <person name="Almeida C.A."/>
            <person name="Ferrarezi J.A."/>
            <person name="Labate C.A."/>
        </authorList>
    </citation>
    <scope>NUCLEOTIDE SEQUENCE</scope>
    <source>
        <strain evidence="2">MF-1</strain>
    </source>
</reference>
<evidence type="ECO:0000256" key="1">
    <source>
        <dbReference type="SAM" id="MobiDB-lite"/>
    </source>
</evidence>
<feature type="region of interest" description="Disordered" evidence="1">
    <location>
        <begin position="1"/>
        <end position="94"/>
    </location>
</feature>
<feature type="compositionally biased region" description="Polar residues" evidence="1">
    <location>
        <begin position="754"/>
        <end position="773"/>
    </location>
</feature>